<comment type="caution">
    <text evidence="1">The sequence shown here is derived from an EMBL/GenBank/DDBJ whole genome shotgun (WGS) entry which is preliminary data.</text>
</comment>
<dbReference type="AlphaFoldDB" id="A0AA39QEH8"/>
<reference evidence="1" key="1">
    <citation type="submission" date="2023-06" db="EMBL/GenBank/DDBJ databases">
        <authorList>
            <consortium name="Lawrence Berkeley National Laboratory"/>
            <person name="Ahrendt S."/>
            <person name="Sahu N."/>
            <person name="Indic B."/>
            <person name="Wong-Bajracharya J."/>
            <person name="Merenyi Z."/>
            <person name="Ke H.-M."/>
            <person name="Monk M."/>
            <person name="Kocsube S."/>
            <person name="Drula E."/>
            <person name="Lipzen A."/>
            <person name="Balint B."/>
            <person name="Henrissat B."/>
            <person name="Andreopoulos B."/>
            <person name="Martin F.M."/>
            <person name="Harder C.B."/>
            <person name="Rigling D."/>
            <person name="Ford K.L."/>
            <person name="Foster G.D."/>
            <person name="Pangilinan J."/>
            <person name="Papanicolaou A."/>
            <person name="Barry K."/>
            <person name="LaButti K."/>
            <person name="Viragh M."/>
            <person name="Koriabine M."/>
            <person name="Yan M."/>
            <person name="Riley R."/>
            <person name="Champramary S."/>
            <person name="Plett K.L."/>
            <person name="Tsai I.J."/>
            <person name="Slot J."/>
            <person name="Sipos G."/>
            <person name="Plett J."/>
            <person name="Nagy L.G."/>
            <person name="Grigoriev I.V."/>
        </authorList>
    </citation>
    <scope>NUCLEOTIDE SEQUENCE</scope>
    <source>
        <strain evidence="1">HWK02</strain>
    </source>
</reference>
<protein>
    <submittedName>
        <fullName evidence="1">Uncharacterized protein</fullName>
    </submittedName>
</protein>
<gene>
    <name evidence="1" type="ORF">EDD18DRAFT_1148345</name>
</gene>
<name>A0AA39QEH8_9AGAR</name>
<proteinExistence type="predicted"/>
<dbReference type="EMBL" id="JAUEPU010000008">
    <property type="protein sequence ID" value="KAK0500078.1"/>
    <property type="molecule type" value="Genomic_DNA"/>
</dbReference>
<evidence type="ECO:0000313" key="1">
    <source>
        <dbReference type="EMBL" id="KAK0500078.1"/>
    </source>
</evidence>
<evidence type="ECO:0000313" key="2">
    <source>
        <dbReference type="Proteomes" id="UP001175228"/>
    </source>
</evidence>
<accession>A0AA39QEH8</accession>
<keyword evidence="2" id="KW-1185">Reference proteome</keyword>
<organism evidence="1 2">
    <name type="scientific">Armillaria luteobubalina</name>
    <dbReference type="NCBI Taxonomy" id="153913"/>
    <lineage>
        <taxon>Eukaryota</taxon>
        <taxon>Fungi</taxon>
        <taxon>Dikarya</taxon>
        <taxon>Basidiomycota</taxon>
        <taxon>Agaricomycotina</taxon>
        <taxon>Agaricomycetes</taxon>
        <taxon>Agaricomycetidae</taxon>
        <taxon>Agaricales</taxon>
        <taxon>Marasmiineae</taxon>
        <taxon>Physalacriaceae</taxon>
        <taxon>Armillaria</taxon>
    </lineage>
</organism>
<sequence>MSFSNTTILPQNLFSDLQRNIKEPAKMPTSISSSHLSTMSIKFVAVLAALAAPAFSSIITTRDDDPAVSPQIPLTPAFTPAWKWYGSGKECPSDVSKDCPCLTDPQCGFQCPEHWPDNDCVWKAVFENKNDWSGWKSDKYTPVTTGYVSKDTFEQDCKTLCEAHEQCNSCQAFSLEEQAEQFICALYEEYIDSKTWESDSDADKADSEYYNASCWSSKQ</sequence>
<dbReference type="Proteomes" id="UP001175228">
    <property type="component" value="Unassembled WGS sequence"/>
</dbReference>